<dbReference type="InterPro" id="IPR014722">
    <property type="entry name" value="Rib_uL2_dom2"/>
</dbReference>
<dbReference type="AlphaFoldDB" id="A0A3B1D8W9"/>
<evidence type="ECO:0000256" key="3">
    <source>
        <dbReference type="ARBA" id="ARBA00022884"/>
    </source>
</evidence>
<evidence type="ECO:0000259" key="6">
    <source>
        <dbReference type="SMART" id="SM00739"/>
    </source>
</evidence>
<dbReference type="SMART" id="SM00739">
    <property type="entry name" value="KOW"/>
    <property type="match status" value="1"/>
</dbReference>
<feature type="domain" description="KOW" evidence="6">
    <location>
        <begin position="3"/>
        <end position="30"/>
    </location>
</feature>
<dbReference type="GO" id="GO:0003735">
    <property type="term" value="F:structural constituent of ribosome"/>
    <property type="evidence" value="ECO:0007669"/>
    <property type="project" value="InterPro"/>
</dbReference>
<dbReference type="SUPFAM" id="SSF50104">
    <property type="entry name" value="Translation proteins SH3-like domain"/>
    <property type="match status" value="1"/>
</dbReference>
<comment type="similarity">
    <text evidence="1">Belongs to the universal ribosomal protein uL24 family.</text>
</comment>
<dbReference type="EMBL" id="UOGJ01000120">
    <property type="protein sequence ID" value="VAX37182.1"/>
    <property type="molecule type" value="Genomic_DNA"/>
</dbReference>
<evidence type="ECO:0000256" key="5">
    <source>
        <dbReference type="ARBA" id="ARBA00023274"/>
    </source>
</evidence>
<dbReference type="PROSITE" id="PS01108">
    <property type="entry name" value="RIBOSOMAL_L24"/>
    <property type="match status" value="1"/>
</dbReference>
<dbReference type="Gene3D" id="2.30.30.30">
    <property type="match status" value="1"/>
</dbReference>
<dbReference type="Pfam" id="PF17136">
    <property type="entry name" value="ribosomal_L24"/>
    <property type="match status" value="1"/>
</dbReference>
<protein>
    <submittedName>
        <fullName evidence="7">LSU ribosomal protein L24p (L26e)</fullName>
    </submittedName>
</protein>
<dbReference type="InterPro" id="IPR041988">
    <property type="entry name" value="Ribosomal_uL24_KOW"/>
</dbReference>
<dbReference type="GO" id="GO:0019843">
    <property type="term" value="F:rRNA binding"/>
    <property type="evidence" value="ECO:0007669"/>
    <property type="project" value="UniProtKB-KW"/>
</dbReference>
<accession>A0A3B1D8W9</accession>
<gene>
    <name evidence="7" type="ORF">MNBD_UNCLBAC01-787</name>
</gene>
<dbReference type="FunFam" id="2.30.30.30:FF:000004">
    <property type="entry name" value="50S ribosomal protein L24"/>
    <property type="match status" value="1"/>
</dbReference>
<dbReference type="InterPro" id="IPR008991">
    <property type="entry name" value="Translation_prot_SH3-like_sf"/>
</dbReference>
<reference evidence="7" key="1">
    <citation type="submission" date="2018-06" db="EMBL/GenBank/DDBJ databases">
        <authorList>
            <person name="Zhirakovskaya E."/>
        </authorList>
    </citation>
    <scope>NUCLEOTIDE SEQUENCE</scope>
</reference>
<dbReference type="CDD" id="cd06089">
    <property type="entry name" value="KOW_RPL26"/>
    <property type="match status" value="1"/>
</dbReference>
<dbReference type="PANTHER" id="PTHR12903">
    <property type="entry name" value="MITOCHONDRIAL RIBOSOMAL PROTEIN L24"/>
    <property type="match status" value="1"/>
</dbReference>
<dbReference type="Pfam" id="PF00467">
    <property type="entry name" value="KOW"/>
    <property type="match status" value="1"/>
</dbReference>
<dbReference type="GO" id="GO:0006412">
    <property type="term" value="P:translation"/>
    <property type="evidence" value="ECO:0007669"/>
    <property type="project" value="InterPro"/>
</dbReference>
<proteinExistence type="inferred from homology"/>
<dbReference type="GO" id="GO:1990904">
    <property type="term" value="C:ribonucleoprotein complex"/>
    <property type="evidence" value="ECO:0007669"/>
    <property type="project" value="UniProtKB-KW"/>
</dbReference>
<keyword evidence="5" id="KW-0687">Ribonucleoprotein</keyword>
<dbReference type="InterPro" id="IPR003256">
    <property type="entry name" value="Ribosomal_uL24"/>
</dbReference>
<dbReference type="GO" id="GO:0005840">
    <property type="term" value="C:ribosome"/>
    <property type="evidence" value="ECO:0007669"/>
    <property type="project" value="UniProtKB-KW"/>
</dbReference>
<organism evidence="7">
    <name type="scientific">hydrothermal vent metagenome</name>
    <dbReference type="NCBI Taxonomy" id="652676"/>
    <lineage>
        <taxon>unclassified sequences</taxon>
        <taxon>metagenomes</taxon>
        <taxon>ecological metagenomes</taxon>
    </lineage>
</organism>
<dbReference type="InterPro" id="IPR057264">
    <property type="entry name" value="Ribosomal_uL24_C"/>
</dbReference>
<evidence type="ECO:0000256" key="2">
    <source>
        <dbReference type="ARBA" id="ARBA00022730"/>
    </source>
</evidence>
<keyword evidence="2" id="KW-0699">rRNA-binding</keyword>
<keyword evidence="4 7" id="KW-0689">Ribosomal protein</keyword>
<evidence type="ECO:0000256" key="1">
    <source>
        <dbReference type="ARBA" id="ARBA00010618"/>
    </source>
</evidence>
<evidence type="ECO:0000256" key="4">
    <source>
        <dbReference type="ARBA" id="ARBA00022980"/>
    </source>
</evidence>
<name>A0A3B1D8W9_9ZZZZ</name>
<sequence length="103" mass="11711">MLSIKKDDQVVIIAGKDKGKKGKILQTFPKQNRVIVEHINMVKKAQRRTQENQEGGFVDIERPIHLSNVMLWDKKTKSPTRFGISILKDGSKVRISKKSGEVI</sequence>
<dbReference type="InterPro" id="IPR005824">
    <property type="entry name" value="KOW"/>
</dbReference>
<dbReference type="NCBIfam" id="TIGR01079">
    <property type="entry name" value="rplX_bact"/>
    <property type="match status" value="1"/>
</dbReference>
<keyword evidence="3" id="KW-0694">RNA-binding</keyword>
<evidence type="ECO:0000313" key="7">
    <source>
        <dbReference type="EMBL" id="VAX37182.1"/>
    </source>
</evidence>
<dbReference type="HAMAP" id="MF_01326_B">
    <property type="entry name" value="Ribosomal_uL24_B"/>
    <property type="match status" value="1"/>
</dbReference>
<dbReference type="InterPro" id="IPR005825">
    <property type="entry name" value="Ribosomal_uL24_CS"/>
</dbReference>